<dbReference type="AlphaFoldDB" id="A0A170YQH5"/>
<organism evidence="2">
    <name type="scientific">Triatoma infestans</name>
    <name type="common">Assassin bug</name>
    <dbReference type="NCBI Taxonomy" id="30076"/>
    <lineage>
        <taxon>Eukaryota</taxon>
        <taxon>Metazoa</taxon>
        <taxon>Ecdysozoa</taxon>
        <taxon>Arthropoda</taxon>
        <taxon>Hexapoda</taxon>
        <taxon>Insecta</taxon>
        <taxon>Pterygota</taxon>
        <taxon>Neoptera</taxon>
        <taxon>Paraneoptera</taxon>
        <taxon>Hemiptera</taxon>
        <taxon>Heteroptera</taxon>
        <taxon>Panheteroptera</taxon>
        <taxon>Cimicomorpha</taxon>
        <taxon>Reduviidae</taxon>
        <taxon>Triatominae</taxon>
        <taxon>Triatoma</taxon>
    </lineage>
</organism>
<name>A0A170YQH5_TRIIF</name>
<reference evidence="2" key="2">
    <citation type="journal article" date="2017" name="J. Med. Entomol.">
        <title>Transcriptome Analysis of the Triatoma infestans (Hemiptera: Reduviidae) Integument.</title>
        <authorList>
            <person name="Calderon-Fernandez G.M."/>
            <person name="Moriconi D.E."/>
            <person name="Dulbecco A.B."/>
            <person name="Juarez M.P."/>
        </authorList>
    </citation>
    <scope>NUCLEOTIDE SEQUENCE</scope>
    <source>
        <strain evidence="2">Int1</strain>
        <tissue evidence="2">Integument</tissue>
    </source>
</reference>
<evidence type="ECO:0000313" key="2">
    <source>
        <dbReference type="EMBL" id="JAS00144.1"/>
    </source>
</evidence>
<dbReference type="InterPro" id="IPR052160">
    <property type="entry name" value="Gypsy_RT_Integrase-like"/>
</dbReference>
<evidence type="ECO:0000259" key="1">
    <source>
        <dbReference type="Pfam" id="PF17921"/>
    </source>
</evidence>
<proteinExistence type="predicted"/>
<protein>
    <submittedName>
        <fullName evidence="2">Retrovirus-related pol polyprotein from transposon</fullName>
    </submittedName>
</protein>
<dbReference type="Gene3D" id="1.10.340.70">
    <property type="match status" value="1"/>
</dbReference>
<dbReference type="PANTHER" id="PTHR47266">
    <property type="entry name" value="ENDONUCLEASE-RELATED"/>
    <property type="match status" value="1"/>
</dbReference>
<feature type="domain" description="Integrase zinc-binding" evidence="1">
    <location>
        <begin position="13"/>
        <end position="71"/>
    </location>
</feature>
<reference evidence="2" key="1">
    <citation type="submission" date="2016-04" db="EMBL/GenBank/DDBJ databases">
        <authorList>
            <person name="Calderon-Fernandez G.M.Sr."/>
        </authorList>
    </citation>
    <scope>NUCLEOTIDE SEQUENCE</scope>
    <source>
        <strain evidence="2">Int1</strain>
        <tissue evidence="2">Integument</tissue>
    </source>
</reference>
<feature type="non-terminal residue" evidence="2">
    <location>
        <position position="81"/>
    </location>
</feature>
<dbReference type="InterPro" id="IPR041588">
    <property type="entry name" value="Integrase_H2C2"/>
</dbReference>
<feature type="non-terminal residue" evidence="2">
    <location>
        <position position="1"/>
    </location>
</feature>
<dbReference type="EMBL" id="GEMB01003064">
    <property type="protein sequence ID" value="JAS00144.1"/>
    <property type="molecule type" value="Transcribed_RNA"/>
</dbReference>
<dbReference type="FunFam" id="1.10.340.70:FF:000001">
    <property type="entry name" value="Retrovirus-related Pol polyprotein from transposon gypsy-like Protein"/>
    <property type="match status" value="1"/>
</dbReference>
<dbReference type="Pfam" id="PF17921">
    <property type="entry name" value="Integrase_H2C2"/>
    <property type="match status" value="1"/>
</dbReference>
<accession>A0A170YQH5</accession>
<sequence>RYATDEEDAQLAVPVHERVAILKEYHAAPTAGHNGIHKTYQRIIQHYYWPGMRHSIEEYIRACTTCQWYKASNLKPAGLLR</sequence>